<proteinExistence type="predicted"/>
<feature type="compositionally biased region" description="Basic and acidic residues" evidence="1">
    <location>
        <begin position="188"/>
        <end position="235"/>
    </location>
</feature>
<dbReference type="AlphaFoldDB" id="A0A165N8H8"/>
<feature type="domain" description="WW" evidence="2">
    <location>
        <begin position="148"/>
        <end position="183"/>
    </location>
</feature>
<accession>A0A165N8H8</accession>
<protein>
    <recommendedName>
        <fullName evidence="2">WW domain-containing protein</fullName>
    </recommendedName>
</protein>
<name>A0A165N8H8_9APHY</name>
<evidence type="ECO:0000259" key="2">
    <source>
        <dbReference type="PROSITE" id="PS50020"/>
    </source>
</evidence>
<evidence type="ECO:0000313" key="3">
    <source>
        <dbReference type="EMBL" id="KZT66656.1"/>
    </source>
</evidence>
<organism evidence="3 4">
    <name type="scientific">Daedalea quercina L-15889</name>
    <dbReference type="NCBI Taxonomy" id="1314783"/>
    <lineage>
        <taxon>Eukaryota</taxon>
        <taxon>Fungi</taxon>
        <taxon>Dikarya</taxon>
        <taxon>Basidiomycota</taxon>
        <taxon>Agaricomycotina</taxon>
        <taxon>Agaricomycetes</taxon>
        <taxon>Polyporales</taxon>
        <taxon>Fomitopsis</taxon>
    </lineage>
</organism>
<feature type="compositionally biased region" description="Polar residues" evidence="1">
    <location>
        <begin position="178"/>
        <end position="187"/>
    </location>
</feature>
<feature type="compositionally biased region" description="Basic and acidic residues" evidence="1">
    <location>
        <begin position="347"/>
        <end position="369"/>
    </location>
</feature>
<dbReference type="Proteomes" id="UP000076727">
    <property type="component" value="Unassembled WGS sequence"/>
</dbReference>
<evidence type="ECO:0000313" key="4">
    <source>
        <dbReference type="Proteomes" id="UP000076727"/>
    </source>
</evidence>
<gene>
    <name evidence="3" type="ORF">DAEQUDRAFT_446205</name>
</gene>
<dbReference type="Gene3D" id="2.20.70.10">
    <property type="match status" value="1"/>
</dbReference>
<reference evidence="3 4" key="1">
    <citation type="journal article" date="2016" name="Mol. Biol. Evol.">
        <title>Comparative Genomics of Early-Diverging Mushroom-Forming Fungi Provides Insights into the Origins of Lignocellulose Decay Capabilities.</title>
        <authorList>
            <person name="Nagy L.G."/>
            <person name="Riley R."/>
            <person name="Tritt A."/>
            <person name="Adam C."/>
            <person name="Daum C."/>
            <person name="Floudas D."/>
            <person name="Sun H."/>
            <person name="Yadav J.S."/>
            <person name="Pangilinan J."/>
            <person name="Larsson K.H."/>
            <person name="Matsuura K."/>
            <person name="Barry K."/>
            <person name="Labutti K."/>
            <person name="Kuo R."/>
            <person name="Ohm R.A."/>
            <person name="Bhattacharya S.S."/>
            <person name="Shirouzu T."/>
            <person name="Yoshinaga Y."/>
            <person name="Martin F.M."/>
            <person name="Grigoriev I.V."/>
            <person name="Hibbett D.S."/>
        </authorList>
    </citation>
    <scope>NUCLEOTIDE SEQUENCE [LARGE SCALE GENOMIC DNA]</scope>
    <source>
        <strain evidence="3 4">L-15889</strain>
    </source>
</reference>
<evidence type="ECO:0000256" key="1">
    <source>
        <dbReference type="SAM" id="MobiDB-lite"/>
    </source>
</evidence>
<feature type="compositionally biased region" description="Acidic residues" evidence="1">
    <location>
        <begin position="1"/>
        <end position="17"/>
    </location>
</feature>
<dbReference type="OrthoDB" id="548295at2759"/>
<feature type="compositionally biased region" description="Polar residues" evidence="1">
    <location>
        <begin position="47"/>
        <end position="67"/>
    </location>
</feature>
<sequence>MEDDAEVLDWGHEDDEQTAQRAPEDAEDAVSLGGDEDDMQDYYAYQASGQEAAQASTPVSNSHTTSQPKRDSLGTKQSEAPPQEPDSPQLRRSQSVGKLTHALPPKPVVSVAPVHPSPAQASTLASAMVQRERRSNGHGKPTSNSHHDTLPPDWELRQARSGAGEQYYYNIKTHESTWTRPVSGKSSPTKERDSGVSRGREGKSPSRRADSLERRTGRRETKRSADDLSYEDRHYRPGAAAPAAVGSTGVSDRRDTRAAHSPVQAAFAEPYVAGRVPSPRALPERRRTRSLSPRRDYPSQDRSGRSRRDQSPPRAPERDITEGRQSNYPPRVPLDFDPSHRHGRARGRQDRMDVDVSPRNASLDREHTNRRGPNGWSAPSTLFASSHVSRLRRANSSRGGGLGQYGCLEKPWESSVVIPFCHNPTSSRTRRKDVHPGVPLFHFILCLRLRSSPSLRCPFSSCRDQITSTAHSCALSTGCSSILSRFFA</sequence>
<dbReference type="SMART" id="SM00456">
    <property type="entry name" value="WW"/>
    <property type="match status" value="1"/>
</dbReference>
<dbReference type="STRING" id="1314783.A0A165N8H8"/>
<feature type="compositionally biased region" description="Basic and acidic residues" evidence="1">
    <location>
        <begin position="145"/>
        <end position="158"/>
    </location>
</feature>
<feature type="compositionally biased region" description="Low complexity" evidence="1">
    <location>
        <begin position="108"/>
        <end position="122"/>
    </location>
</feature>
<feature type="region of interest" description="Disordered" evidence="1">
    <location>
        <begin position="1"/>
        <end position="381"/>
    </location>
</feature>
<dbReference type="InterPro" id="IPR036020">
    <property type="entry name" value="WW_dom_sf"/>
</dbReference>
<dbReference type="EMBL" id="KV429086">
    <property type="protein sequence ID" value="KZT66656.1"/>
    <property type="molecule type" value="Genomic_DNA"/>
</dbReference>
<dbReference type="CDD" id="cd00201">
    <property type="entry name" value="WW"/>
    <property type="match status" value="1"/>
</dbReference>
<keyword evidence="4" id="KW-1185">Reference proteome</keyword>
<dbReference type="InterPro" id="IPR001202">
    <property type="entry name" value="WW_dom"/>
</dbReference>
<dbReference type="PROSITE" id="PS50020">
    <property type="entry name" value="WW_DOMAIN_2"/>
    <property type="match status" value="1"/>
</dbReference>
<feature type="compositionally biased region" description="Basic and acidic residues" evidence="1">
    <location>
        <begin position="293"/>
        <end position="322"/>
    </location>
</feature>
<dbReference type="SUPFAM" id="SSF51045">
    <property type="entry name" value="WW domain"/>
    <property type="match status" value="1"/>
</dbReference>